<keyword evidence="2" id="KW-1185">Reference proteome</keyword>
<name>A0A8J3IS04_9CHLR</name>
<protein>
    <submittedName>
        <fullName evidence="1">Uncharacterized protein</fullName>
    </submittedName>
</protein>
<organism evidence="1 2">
    <name type="scientific">Reticulibacter mediterranei</name>
    <dbReference type="NCBI Taxonomy" id="2778369"/>
    <lineage>
        <taxon>Bacteria</taxon>
        <taxon>Bacillati</taxon>
        <taxon>Chloroflexota</taxon>
        <taxon>Ktedonobacteria</taxon>
        <taxon>Ktedonobacterales</taxon>
        <taxon>Reticulibacteraceae</taxon>
        <taxon>Reticulibacter</taxon>
    </lineage>
</organism>
<dbReference type="RefSeq" id="WP_220208001.1">
    <property type="nucleotide sequence ID" value="NZ_BNJK01000001.1"/>
</dbReference>
<accession>A0A8J3IS04</accession>
<dbReference type="Proteomes" id="UP000597444">
    <property type="component" value="Unassembled WGS sequence"/>
</dbReference>
<dbReference type="AlphaFoldDB" id="A0A8J3IS04"/>
<gene>
    <name evidence="1" type="ORF">KSF_074930</name>
</gene>
<dbReference type="EMBL" id="BNJK01000001">
    <property type="protein sequence ID" value="GHO97445.1"/>
    <property type="molecule type" value="Genomic_DNA"/>
</dbReference>
<sequence length="367" mass="41386">MDEIKVVFGGLSLFSNNCRIIDTLNAVSQASFHLEKHAFLGLGAVNYLDEVTIHSISQSKCLFTGNIISIKEEPNNEVVITLQNGIELTEKGVSALTVIGVDPPEQFYSLARLAGIRKEKLSVYGLNSSMKDMAAFIPFKGLFIEEDENVGEIQFLTRKSVQEQLPGVENQKSEVWKGFLDADGWISFRFQSAHFADAEEAATEKADVFLSAYSGFLQYGYSQFDGDFIAWERTRELVNLQRQDHLLLVMLHTGAIWLRDLSPYRPIQSRLLRPAINIDMKAVMDAGEEAQLPLLVWNRFRDSEDYYVVTIGLWQVFELLSSDDKLPKRFTKEQLKALIVSSHATANLTEESISLSKMPSRSSISER</sequence>
<reference evidence="1" key="1">
    <citation type="submission" date="2020-10" db="EMBL/GenBank/DDBJ databases">
        <title>Taxonomic study of unclassified bacteria belonging to the class Ktedonobacteria.</title>
        <authorList>
            <person name="Yabe S."/>
            <person name="Wang C.M."/>
            <person name="Zheng Y."/>
            <person name="Sakai Y."/>
            <person name="Cavaletti L."/>
            <person name="Monciardini P."/>
            <person name="Donadio S."/>
        </authorList>
    </citation>
    <scope>NUCLEOTIDE SEQUENCE</scope>
    <source>
        <strain evidence="1">ID150040</strain>
    </source>
</reference>
<proteinExistence type="predicted"/>
<evidence type="ECO:0000313" key="1">
    <source>
        <dbReference type="EMBL" id="GHO97445.1"/>
    </source>
</evidence>
<evidence type="ECO:0000313" key="2">
    <source>
        <dbReference type="Proteomes" id="UP000597444"/>
    </source>
</evidence>
<comment type="caution">
    <text evidence="1">The sequence shown here is derived from an EMBL/GenBank/DDBJ whole genome shotgun (WGS) entry which is preliminary data.</text>
</comment>